<feature type="domain" description="HTH marR-type" evidence="1">
    <location>
        <begin position="7"/>
        <end position="141"/>
    </location>
</feature>
<dbReference type="PROSITE" id="PS50995">
    <property type="entry name" value="HTH_MARR_2"/>
    <property type="match status" value="1"/>
</dbReference>
<name>A0ABY4MYV5_9MICO</name>
<dbReference type="InterPro" id="IPR036388">
    <property type="entry name" value="WH-like_DNA-bd_sf"/>
</dbReference>
<dbReference type="InterPro" id="IPR036390">
    <property type="entry name" value="WH_DNA-bd_sf"/>
</dbReference>
<gene>
    <name evidence="2" type="ORF">M3M28_10985</name>
</gene>
<dbReference type="Gene3D" id="1.10.10.10">
    <property type="entry name" value="Winged helix-like DNA-binding domain superfamily/Winged helix DNA-binding domain"/>
    <property type="match status" value="1"/>
</dbReference>
<dbReference type="EMBL" id="CP097160">
    <property type="protein sequence ID" value="UQN14561.1"/>
    <property type="molecule type" value="Genomic_DNA"/>
</dbReference>
<evidence type="ECO:0000313" key="2">
    <source>
        <dbReference type="EMBL" id="UQN14561.1"/>
    </source>
</evidence>
<protein>
    <submittedName>
        <fullName evidence="2">MarR family transcriptional regulator</fullName>
    </submittedName>
</protein>
<dbReference type="Pfam" id="PF01047">
    <property type="entry name" value="MarR"/>
    <property type="match status" value="1"/>
</dbReference>
<reference evidence="2" key="1">
    <citation type="submission" date="2022-05" db="EMBL/GenBank/DDBJ databases">
        <title>Complete genome sequence of toluene-degrading Gulosibacter sediminis strain ACHW.36C.</title>
        <authorList>
            <person name="Wai A.C."/>
            <person name="Lai G.K."/>
            <person name="Griffin S.D."/>
            <person name="Leung F.C."/>
        </authorList>
    </citation>
    <scope>NUCLEOTIDE SEQUENCE [LARGE SCALE GENOMIC DNA]</scope>
    <source>
        <strain evidence="2">ACHW.36C</strain>
    </source>
</reference>
<dbReference type="InterPro" id="IPR000835">
    <property type="entry name" value="HTH_MarR-typ"/>
</dbReference>
<dbReference type="CDD" id="cd00090">
    <property type="entry name" value="HTH_ARSR"/>
    <property type="match status" value="1"/>
</dbReference>
<dbReference type="SMART" id="SM00347">
    <property type="entry name" value="HTH_MARR"/>
    <property type="match status" value="1"/>
</dbReference>
<sequence>MTDPHDHNRVAARLVMYGSRFATYARLRTSEPRSVVALRILSLLQQLGPMRIGDIALRERMSQPAISTAVNKLEADGLVTRESDPADARATVVRLTEAGDAEIRAFRLRAGEAARPALEQLTDDEWATLARATDILERLTTEEPTHPDHH</sequence>
<accession>A0ABY4MYV5</accession>
<dbReference type="InterPro" id="IPR011991">
    <property type="entry name" value="ArsR-like_HTH"/>
</dbReference>
<dbReference type="PANTHER" id="PTHR39515:SF2">
    <property type="entry name" value="HTH-TYPE TRANSCRIPTIONAL REGULATOR RV0880"/>
    <property type="match status" value="1"/>
</dbReference>
<dbReference type="SUPFAM" id="SSF46785">
    <property type="entry name" value="Winged helix' DNA-binding domain"/>
    <property type="match status" value="1"/>
</dbReference>
<evidence type="ECO:0000259" key="1">
    <source>
        <dbReference type="PROSITE" id="PS50995"/>
    </source>
</evidence>
<dbReference type="PANTHER" id="PTHR39515">
    <property type="entry name" value="CONSERVED PROTEIN"/>
    <property type="match status" value="1"/>
</dbReference>
<organism evidence="2">
    <name type="scientific">Gulosibacter sediminis</name>
    <dbReference type="NCBI Taxonomy" id="1729695"/>
    <lineage>
        <taxon>Bacteria</taxon>
        <taxon>Bacillati</taxon>
        <taxon>Actinomycetota</taxon>
        <taxon>Actinomycetes</taxon>
        <taxon>Micrococcales</taxon>
        <taxon>Microbacteriaceae</taxon>
        <taxon>Gulosibacter</taxon>
    </lineage>
</organism>
<proteinExistence type="predicted"/>
<dbReference type="InterPro" id="IPR052526">
    <property type="entry name" value="HTH-type_Bedaq_tolerance"/>
</dbReference>